<evidence type="ECO:0000313" key="11">
    <source>
        <dbReference type="Proteomes" id="UP000037511"/>
    </source>
</evidence>
<dbReference type="InterPro" id="IPR053967">
    <property type="entry name" value="LlgE_F_G-like_D1"/>
</dbReference>
<evidence type="ECO:0000259" key="6">
    <source>
        <dbReference type="Pfam" id="PF00460"/>
    </source>
</evidence>
<dbReference type="Pfam" id="PF07559">
    <property type="entry name" value="FlgE_D2"/>
    <property type="match status" value="1"/>
</dbReference>
<dbReference type="PANTHER" id="PTHR30435">
    <property type="entry name" value="FLAGELLAR PROTEIN"/>
    <property type="match status" value="1"/>
</dbReference>
<protein>
    <recommendedName>
        <fullName evidence="3 5">Flagellar hook protein FlgE</fullName>
    </recommendedName>
</protein>
<feature type="domain" description="Flagellar basal-body/hook protein C-terminal" evidence="7">
    <location>
        <begin position="445"/>
        <end position="488"/>
    </location>
</feature>
<evidence type="ECO:0000259" key="9">
    <source>
        <dbReference type="Pfam" id="PF22692"/>
    </source>
</evidence>
<evidence type="ECO:0000259" key="8">
    <source>
        <dbReference type="Pfam" id="PF07559"/>
    </source>
</evidence>
<name>A0AAW3HVF5_9BURK</name>
<keyword evidence="10" id="KW-0969">Cilium</keyword>
<reference evidence="10 11" key="1">
    <citation type="submission" date="2015-07" db="EMBL/GenBank/DDBJ databases">
        <title>Draft genome of Achromobacter spanius.</title>
        <authorList>
            <person name="Wang X."/>
        </authorList>
    </citation>
    <scope>NUCLEOTIDE SEQUENCE [LARGE SCALE GENOMIC DNA]</scope>
    <source>
        <strain evidence="10 11">CGMCC9173</strain>
    </source>
</reference>
<dbReference type="Pfam" id="PF22692">
    <property type="entry name" value="LlgE_F_G_D1"/>
    <property type="match status" value="1"/>
</dbReference>
<evidence type="ECO:0000259" key="7">
    <source>
        <dbReference type="Pfam" id="PF06429"/>
    </source>
</evidence>
<feature type="domain" description="Flagellar hook protein FlgE/F/G-like D1" evidence="9">
    <location>
        <begin position="76"/>
        <end position="140"/>
    </location>
</feature>
<dbReference type="InterPro" id="IPR037058">
    <property type="entry name" value="Falgellar_hook_FlgE_sf"/>
</dbReference>
<comment type="similarity">
    <text evidence="2 5">Belongs to the flagella basal body rod proteins family.</text>
</comment>
<dbReference type="EMBL" id="LGVG01000071">
    <property type="protein sequence ID" value="KNE23092.1"/>
    <property type="molecule type" value="Genomic_DNA"/>
</dbReference>
<feature type="domain" description="Flagellar hook protein FlgE D2" evidence="8">
    <location>
        <begin position="238"/>
        <end position="370"/>
    </location>
</feature>
<dbReference type="GO" id="GO:0009424">
    <property type="term" value="C:bacterial-type flagellum hook"/>
    <property type="evidence" value="ECO:0007669"/>
    <property type="project" value="TreeGrafter"/>
</dbReference>
<dbReference type="InterPro" id="IPR020013">
    <property type="entry name" value="Flagellar_FlgE/F/G"/>
</dbReference>
<evidence type="ECO:0000256" key="3">
    <source>
        <dbReference type="ARBA" id="ARBA00019015"/>
    </source>
</evidence>
<dbReference type="SUPFAM" id="SSF117143">
    <property type="entry name" value="Flagellar hook protein flgE"/>
    <property type="match status" value="1"/>
</dbReference>
<organism evidence="10 11">
    <name type="scientific">Achromobacter spanius</name>
    <dbReference type="NCBI Taxonomy" id="217203"/>
    <lineage>
        <taxon>Bacteria</taxon>
        <taxon>Pseudomonadati</taxon>
        <taxon>Pseudomonadota</taxon>
        <taxon>Betaproteobacteria</taxon>
        <taxon>Burkholderiales</taxon>
        <taxon>Alcaligenaceae</taxon>
        <taxon>Achromobacter</taxon>
    </lineage>
</organism>
<sequence>MGFGQGLSGLNAAAQNLDVIGNNIANSGTVGFKSATASFADVYASSRVGLGVKVAAINQRFTVGTVQGGGGEYDIAIDGAKGMFRLTDQSGAVMYSRNGEFLVDKNSYIVNAQGYRLTGYPAGAIGANPVELQVPTANVAPQATATGTTVANLNANAKVVYLTDTVTSPAVNGTVTLGGTPYEFTRDAGGALVWDAAIPPAGTYGTAPNEVTIDGAGAITAGDISQIPGYVNYTAEVTEIGRPFDPTISASYTNASPMTVYDSLGNSHQVMQYFVKRPADVAGNSVYDVYYTMDGQAMSPTTEAAGVWGNPQQFTFNKAGAMTSAPVVTLSFAAPGGAVTPADPLSIAMNYTGTTQYGSDYKLVAKPDGYTSGEFSGINIGADGSLVAAYTNGETQVVGNIVLADFSNLQGLQPIGNNAWSETAASGQPILGQPGTNGMSRVVGQATEASNVDMSKELVNMIIAQRTYQANSQTIKTQDEIMQVLMNLK</sequence>
<comment type="caution">
    <text evidence="10">The sequence shown here is derived from an EMBL/GenBank/DDBJ whole genome shotgun (WGS) entry which is preliminary data.</text>
</comment>
<keyword evidence="4 5" id="KW-0975">Bacterial flagellum</keyword>
<dbReference type="RefSeq" id="WP_050450231.1">
    <property type="nucleotide sequence ID" value="NZ_CP034689.1"/>
</dbReference>
<dbReference type="PANTHER" id="PTHR30435:SF1">
    <property type="entry name" value="FLAGELLAR HOOK PROTEIN FLGE"/>
    <property type="match status" value="1"/>
</dbReference>
<evidence type="ECO:0000256" key="5">
    <source>
        <dbReference type="RuleBase" id="RU362116"/>
    </source>
</evidence>
<evidence type="ECO:0000256" key="4">
    <source>
        <dbReference type="ARBA" id="ARBA00023143"/>
    </source>
</evidence>
<dbReference type="InterPro" id="IPR001444">
    <property type="entry name" value="Flag_bb_rod_N"/>
</dbReference>
<comment type="subcellular location">
    <subcellularLocation>
        <location evidence="1 5">Bacterial flagellum basal body</location>
    </subcellularLocation>
</comment>
<dbReference type="GO" id="GO:0005829">
    <property type="term" value="C:cytosol"/>
    <property type="evidence" value="ECO:0007669"/>
    <property type="project" value="TreeGrafter"/>
</dbReference>
<keyword evidence="10" id="KW-0966">Cell projection</keyword>
<accession>A0AAW3HVF5</accession>
<dbReference type="Gene3D" id="2.60.98.20">
    <property type="entry name" value="Flagellar hook protein FlgE"/>
    <property type="match status" value="1"/>
</dbReference>
<evidence type="ECO:0000313" key="10">
    <source>
        <dbReference type="EMBL" id="KNE23092.1"/>
    </source>
</evidence>
<dbReference type="Pfam" id="PF00460">
    <property type="entry name" value="Flg_bb_rod"/>
    <property type="match status" value="1"/>
</dbReference>
<dbReference type="InterPro" id="IPR010930">
    <property type="entry name" value="Flg_bb/hook_C_dom"/>
</dbReference>
<proteinExistence type="inferred from homology"/>
<feature type="domain" description="Flagellar basal body rod protein N-terminal" evidence="6">
    <location>
        <begin position="6"/>
        <end position="33"/>
    </location>
</feature>
<gene>
    <name evidence="10" type="primary">flgE</name>
    <name evidence="10" type="ORF">AFM18_28305</name>
</gene>
<dbReference type="Proteomes" id="UP000037511">
    <property type="component" value="Unassembled WGS sequence"/>
</dbReference>
<comment type="function">
    <text evidence="5">A flexible structure which links the flagellar filament to the drive apparatus in the basal body.</text>
</comment>
<dbReference type="GO" id="GO:0009425">
    <property type="term" value="C:bacterial-type flagellum basal body"/>
    <property type="evidence" value="ECO:0007669"/>
    <property type="project" value="UniProtKB-SubCell"/>
</dbReference>
<dbReference type="Pfam" id="PF06429">
    <property type="entry name" value="Flg_bbr_C"/>
    <property type="match status" value="1"/>
</dbReference>
<evidence type="ECO:0000256" key="1">
    <source>
        <dbReference type="ARBA" id="ARBA00004117"/>
    </source>
</evidence>
<dbReference type="NCBIfam" id="TIGR03506">
    <property type="entry name" value="FlgEFG_subfam"/>
    <property type="match status" value="2"/>
</dbReference>
<evidence type="ECO:0000256" key="2">
    <source>
        <dbReference type="ARBA" id="ARBA00009677"/>
    </source>
</evidence>
<keyword evidence="10" id="KW-0282">Flagellum</keyword>
<dbReference type="GO" id="GO:0071978">
    <property type="term" value="P:bacterial-type flagellum-dependent swarming motility"/>
    <property type="evidence" value="ECO:0007669"/>
    <property type="project" value="TreeGrafter"/>
</dbReference>
<dbReference type="AlphaFoldDB" id="A0AAW3HVF5"/>
<dbReference type="InterPro" id="IPR037925">
    <property type="entry name" value="FlgE/F/G-like"/>
</dbReference>
<dbReference type="InterPro" id="IPR011491">
    <property type="entry name" value="FlgE_D2"/>
</dbReference>